<dbReference type="PRINTS" id="PR00024">
    <property type="entry name" value="HOMEOBOX"/>
</dbReference>
<protein>
    <submittedName>
        <fullName evidence="14">HoxC3a</fullName>
    </submittedName>
</protein>
<evidence type="ECO:0000256" key="11">
    <source>
        <dbReference type="RuleBase" id="RU000682"/>
    </source>
</evidence>
<evidence type="ECO:0000256" key="8">
    <source>
        <dbReference type="ARBA" id="ARBA00023163"/>
    </source>
</evidence>
<evidence type="ECO:0000256" key="3">
    <source>
        <dbReference type="ARBA" id="ARBA00009107"/>
    </source>
</evidence>
<dbReference type="SMART" id="SM00389">
    <property type="entry name" value="HOX"/>
    <property type="match status" value="1"/>
</dbReference>
<evidence type="ECO:0000313" key="14">
    <source>
        <dbReference type="EMBL" id="APY22743.1"/>
    </source>
</evidence>
<dbReference type="Pfam" id="PF00046">
    <property type="entry name" value="Homeodomain"/>
    <property type="match status" value="1"/>
</dbReference>
<dbReference type="GO" id="GO:0000978">
    <property type="term" value="F:RNA polymerase II cis-regulatory region sequence-specific DNA binding"/>
    <property type="evidence" value="ECO:0007669"/>
    <property type="project" value="TreeGrafter"/>
</dbReference>
<evidence type="ECO:0000256" key="5">
    <source>
        <dbReference type="ARBA" id="ARBA00023015"/>
    </source>
</evidence>
<feature type="domain" description="Homeobox" evidence="13">
    <location>
        <begin position="150"/>
        <end position="210"/>
    </location>
</feature>
<proteinExistence type="inferred from homology"/>
<gene>
    <name evidence="14" type="primary">hoxC3a</name>
</gene>
<evidence type="ECO:0000256" key="7">
    <source>
        <dbReference type="ARBA" id="ARBA00023155"/>
    </source>
</evidence>
<evidence type="ECO:0000256" key="10">
    <source>
        <dbReference type="PROSITE-ProRule" id="PRU00108"/>
    </source>
</evidence>
<dbReference type="PANTHER" id="PTHR45664:SF11">
    <property type="entry name" value="HOMEOBOX PROTEIN HOX-B3"/>
    <property type="match status" value="1"/>
</dbReference>
<dbReference type="GO" id="GO:0009952">
    <property type="term" value="P:anterior/posterior pattern specification"/>
    <property type="evidence" value="ECO:0007669"/>
    <property type="project" value="TreeGrafter"/>
</dbReference>
<dbReference type="PROSITE" id="PS00027">
    <property type="entry name" value="HOMEOBOX_1"/>
    <property type="match status" value="1"/>
</dbReference>
<dbReference type="PROSITE" id="PS50071">
    <property type="entry name" value="HOMEOBOX_2"/>
    <property type="match status" value="1"/>
</dbReference>
<dbReference type="InterPro" id="IPR020479">
    <property type="entry name" value="HD_metazoa"/>
</dbReference>
<dbReference type="InterPro" id="IPR009057">
    <property type="entry name" value="Homeodomain-like_sf"/>
</dbReference>
<keyword evidence="8" id="KW-0804">Transcription</keyword>
<evidence type="ECO:0000256" key="6">
    <source>
        <dbReference type="ARBA" id="ARBA00023125"/>
    </source>
</evidence>
<feature type="region of interest" description="Disordered" evidence="12">
    <location>
        <begin position="1"/>
        <end position="63"/>
    </location>
</feature>
<dbReference type="GO" id="GO:0000981">
    <property type="term" value="F:DNA-binding transcription factor activity, RNA polymerase II-specific"/>
    <property type="evidence" value="ECO:0007669"/>
    <property type="project" value="InterPro"/>
</dbReference>
<feature type="compositionally biased region" description="Polar residues" evidence="12">
    <location>
        <begin position="48"/>
        <end position="63"/>
    </location>
</feature>
<dbReference type="InterPro" id="IPR017970">
    <property type="entry name" value="Homeobox_CS"/>
</dbReference>
<evidence type="ECO:0000256" key="4">
    <source>
        <dbReference type="ARBA" id="ARBA00022473"/>
    </source>
</evidence>
<dbReference type="GO" id="GO:0005634">
    <property type="term" value="C:nucleus"/>
    <property type="evidence" value="ECO:0007669"/>
    <property type="project" value="UniProtKB-SubCell"/>
</dbReference>
<reference evidence="14" key="2">
    <citation type="submission" date="2016-05" db="EMBL/GenBank/DDBJ databases">
        <authorList>
            <person name="Lavstsen T."/>
            <person name="Jespersen J.S."/>
        </authorList>
    </citation>
    <scope>NUCLEOTIDE SEQUENCE</scope>
</reference>
<keyword evidence="6 10" id="KW-0238">DNA-binding</keyword>
<keyword evidence="7 10" id="KW-0371">Homeobox</keyword>
<comment type="function">
    <text evidence="1">Sequence-specific transcription factor which is part of a developmental regulatory system that provides cells with specific positional identities on the anterior-posterior axis.</text>
</comment>
<dbReference type="CDD" id="cd00086">
    <property type="entry name" value="homeodomain"/>
    <property type="match status" value="1"/>
</dbReference>
<evidence type="ECO:0000256" key="12">
    <source>
        <dbReference type="SAM" id="MobiDB-lite"/>
    </source>
</evidence>
<sequence length="287" mass="31323">MDPRQPAALPLQLHGNRFATSSGQLPKLSAGSRERRGGGGGQHSEQQKMTSSAPVSSRLNPHGQSECLLEPGVHCHAKGTLGMVLPRYLLRKRDGDLTGLLLCVALINAACQAAVVASDVSPRLLPWEGTFPEHMTHQTAISVAASSSGVAVKRERTAFTNSQLLELEKEFHFSPYLCRRRRLEMAAGLQLTDRQVKIWFQNRRMRHKNKERKSFPQGTSCNLNSCSDLHALECTISPLFGDSSTAGCIHPADMSHRNGMFPSLANGSQLSCMSVGGHHYPSISSWS</sequence>
<evidence type="ECO:0000259" key="13">
    <source>
        <dbReference type="PROSITE" id="PS50071"/>
    </source>
</evidence>
<dbReference type="GO" id="GO:0048704">
    <property type="term" value="P:embryonic skeletal system morphogenesis"/>
    <property type="evidence" value="ECO:0007669"/>
    <property type="project" value="TreeGrafter"/>
</dbReference>
<evidence type="ECO:0000256" key="2">
    <source>
        <dbReference type="ARBA" id="ARBA00004123"/>
    </source>
</evidence>
<dbReference type="EMBL" id="KX244498">
    <property type="protein sequence ID" value="APY22743.1"/>
    <property type="molecule type" value="Genomic_DNA"/>
</dbReference>
<keyword evidence="9 10" id="KW-0539">Nucleus</keyword>
<evidence type="ECO:0000256" key="9">
    <source>
        <dbReference type="ARBA" id="ARBA00023242"/>
    </source>
</evidence>
<dbReference type="PANTHER" id="PTHR45664">
    <property type="entry name" value="PROTEIN ZERKNUELLT 1-RELATED"/>
    <property type="match status" value="1"/>
</dbReference>
<comment type="similarity">
    <text evidence="3">Belongs to the Antp homeobox family.</text>
</comment>
<evidence type="ECO:0000256" key="1">
    <source>
        <dbReference type="ARBA" id="ARBA00003263"/>
    </source>
</evidence>
<organism evidence="14">
    <name type="scientific">Oryzias melastigma</name>
    <name type="common">Marine medaka</name>
    <dbReference type="NCBI Taxonomy" id="30732"/>
    <lineage>
        <taxon>Eukaryota</taxon>
        <taxon>Metazoa</taxon>
        <taxon>Chordata</taxon>
        <taxon>Craniata</taxon>
        <taxon>Vertebrata</taxon>
        <taxon>Euteleostomi</taxon>
        <taxon>Actinopterygii</taxon>
        <taxon>Neopterygii</taxon>
        <taxon>Teleostei</taxon>
        <taxon>Neoteleostei</taxon>
        <taxon>Acanthomorphata</taxon>
        <taxon>Ovalentaria</taxon>
        <taxon>Atherinomorphae</taxon>
        <taxon>Beloniformes</taxon>
        <taxon>Adrianichthyidae</taxon>
        <taxon>Oryziinae</taxon>
        <taxon>Oryzias</taxon>
    </lineage>
</organism>
<name>A0A1P8SKG6_ORYME</name>
<keyword evidence="5" id="KW-0805">Transcription regulation</keyword>
<keyword evidence="4" id="KW-0217">Developmental protein</keyword>
<accession>A0A1P8SKG6</accession>
<feature type="DNA-binding region" description="Homeobox" evidence="10">
    <location>
        <begin position="152"/>
        <end position="211"/>
    </location>
</feature>
<dbReference type="AlphaFoldDB" id="A0A1P8SKG6"/>
<dbReference type="InterPro" id="IPR001356">
    <property type="entry name" value="HD"/>
</dbReference>
<dbReference type="Gene3D" id="1.10.10.60">
    <property type="entry name" value="Homeodomain-like"/>
    <property type="match status" value="1"/>
</dbReference>
<reference evidence="14" key="1">
    <citation type="journal article" date="2016" name="J. Exp. Zool. B Mol. Dev. Evol.">
        <title>Identification and conservation of gene loss events of Hox gene clusters in the marine medaka (Oryzias melastigma).</title>
        <authorList>
            <person name="Kim H.S."/>
            <person name="Hwang D.S."/>
            <person name="Jeong C.B."/>
            <person name="Au D.W."/>
            <person name="Lee J.S."/>
        </authorList>
    </citation>
    <scope>NUCLEOTIDE SEQUENCE</scope>
</reference>
<comment type="subcellular location">
    <subcellularLocation>
        <location evidence="2 10 11">Nucleus</location>
    </subcellularLocation>
</comment>
<dbReference type="SUPFAM" id="SSF46689">
    <property type="entry name" value="Homeodomain-like"/>
    <property type="match status" value="1"/>
</dbReference>